<keyword evidence="4" id="KW-0963">Cytoplasm</keyword>
<dbReference type="GO" id="GO:0005737">
    <property type="term" value="C:cytoplasm"/>
    <property type="evidence" value="ECO:0007669"/>
    <property type="project" value="UniProtKB-SubCell"/>
</dbReference>
<evidence type="ECO:0000256" key="2">
    <source>
        <dbReference type="ARBA" id="ARBA00009695"/>
    </source>
</evidence>
<feature type="compositionally biased region" description="Basic and acidic residues" evidence="5">
    <location>
        <begin position="10"/>
        <end position="19"/>
    </location>
</feature>
<proteinExistence type="inferred from homology"/>
<dbReference type="Gene3D" id="1.10.10.10">
    <property type="entry name" value="Winged helix-like DNA-binding domain superfamily/Winged helix DNA-binding domain"/>
    <property type="match status" value="2"/>
</dbReference>
<sequence>MPWQQRRARRGEDPAERSADPAGARARALALLTGRDYASAELYEKLCAHFTPEAAAGTVAALVEAGLVDDQRYAEAKARSLRRARKSRLAAALALRGKGLTDGQIDAALEAAYAPGEAGEDPELEAARALVAGPYRAKLAAGRRDLVAAALARRGFPHRVIRQALDAPDGEEA</sequence>
<evidence type="ECO:0000313" key="8">
    <source>
        <dbReference type="Proteomes" id="UP000824065"/>
    </source>
</evidence>
<organism evidence="7 8">
    <name type="scientific">Candidatus Faecalibacterium gallistercoris</name>
    <dbReference type="NCBI Taxonomy" id="2838579"/>
    <lineage>
        <taxon>Bacteria</taxon>
        <taxon>Bacillati</taxon>
        <taxon>Bacillota</taxon>
        <taxon>Clostridia</taxon>
        <taxon>Eubacteriales</taxon>
        <taxon>Oscillospiraceae</taxon>
        <taxon>Faecalibacterium</taxon>
    </lineage>
</organism>
<feature type="region of interest" description="Disordered" evidence="5">
    <location>
        <begin position="1"/>
        <end position="23"/>
    </location>
</feature>
<accession>A0A9D2FG93</accession>
<evidence type="ECO:0000256" key="5">
    <source>
        <dbReference type="SAM" id="MobiDB-lite"/>
    </source>
</evidence>
<evidence type="ECO:0000256" key="3">
    <source>
        <dbReference type="ARBA" id="ARBA00018111"/>
    </source>
</evidence>
<evidence type="ECO:0000259" key="6">
    <source>
        <dbReference type="Pfam" id="PF02631"/>
    </source>
</evidence>
<dbReference type="InterPro" id="IPR053924">
    <property type="entry name" value="RecX_HTH_2nd"/>
</dbReference>
<evidence type="ECO:0000313" key="7">
    <source>
        <dbReference type="EMBL" id="HIZ57796.1"/>
    </source>
</evidence>
<dbReference type="PANTHER" id="PTHR33602">
    <property type="entry name" value="REGULATORY PROTEIN RECX FAMILY PROTEIN"/>
    <property type="match status" value="1"/>
</dbReference>
<dbReference type="EMBL" id="DXBJ01000028">
    <property type="protein sequence ID" value="HIZ57796.1"/>
    <property type="molecule type" value="Genomic_DNA"/>
</dbReference>
<dbReference type="PANTHER" id="PTHR33602:SF1">
    <property type="entry name" value="REGULATORY PROTEIN RECX FAMILY PROTEIN"/>
    <property type="match status" value="1"/>
</dbReference>
<dbReference type="AlphaFoldDB" id="A0A9D2FG93"/>
<reference evidence="7" key="2">
    <citation type="submission" date="2021-04" db="EMBL/GenBank/DDBJ databases">
        <authorList>
            <person name="Gilroy R."/>
        </authorList>
    </citation>
    <scope>NUCLEOTIDE SEQUENCE</scope>
    <source>
        <strain evidence="7">ChiBcec16-3735</strain>
    </source>
</reference>
<comment type="subcellular location">
    <subcellularLocation>
        <location evidence="1">Cytoplasm</location>
    </subcellularLocation>
</comment>
<evidence type="ECO:0000256" key="1">
    <source>
        <dbReference type="ARBA" id="ARBA00004496"/>
    </source>
</evidence>
<evidence type="ECO:0000256" key="4">
    <source>
        <dbReference type="ARBA" id="ARBA00022490"/>
    </source>
</evidence>
<name>A0A9D2FG93_9FIRM</name>
<dbReference type="Pfam" id="PF02631">
    <property type="entry name" value="RecX_HTH2"/>
    <property type="match status" value="1"/>
</dbReference>
<dbReference type="InterPro" id="IPR036388">
    <property type="entry name" value="WH-like_DNA-bd_sf"/>
</dbReference>
<feature type="domain" description="RecX second three-helical" evidence="6">
    <location>
        <begin position="69"/>
        <end position="109"/>
    </location>
</feature>
<dbReference type="InterPro" id="IPR003783">
    <property type="entry name" value="Regulatory_RecX"/>
</dbReference>
<dbReference type="Proteomes" id="UP000824065">
    <property type="component" value="Unassembled WGS sequence"/>
</dbReference>
<comment type="similarity">
    <text evidence="2">Belongs to the RecX family.</text>
</comment>
<protein>
    <recommendedName>
        <fullName evidence="3">Regulatory protein RecX</fullName>
    </recommendedName>
</protein>
<gene>
    <name evidence="7" type="ORF">H9725_04335</name>
</gene>
<comment type="caution">
    <text evidence="7">The sequence shown here is derived from an EMBL/GenBank/DDBJ whole genome shotgun (WGS) entry which is preliminary data.</text>
</comment>
<reference evidence="7" key="1">
    <citation type="journal article" date="2021" name="PeerJ">
        <title>Extensive microbial diversity within the chicken gut microbiome revealed by metagenomics and culture.</title>
        <authorList>
            <person name="Gilroy R."/>
            <person name="Ravi A."/>
            <person name="Getino M."/>
            <person name="Pursley I."/>
            <person name="Horton D.L."/>
            <person name="Alikhan N.F."/>
            <person name="Baker D."/>
            <person name="Gharbi K."/>
            <person name="Hall N."/>
            <person name="Watson M."/>
            <person name="Adriaenssens E.M."/>
            <person name="Foster-Nyarko E."/>
            <person name="Jarju S."/>
            <person name="Secka A."/>
            <person name="Antonio M."/>
            <person name="Oren A."/>
            <person name="Chaudhuri R.R."/>
            <person name="La Ragione R."/>
            <person name="Hildebrand F."/>
            <person name="Pallen M.J."/>
        </authorList>
    </citation>
    <scope>NUCLEOTIDE SEQUENCE</scope>
    <source>
        <strain evidence="7">ChiBcec16-3735</strain>
    </source>
</reference>
<dbReference type="GO" id="GO:0006282">
    <property type="term" value="P:regulation of DNA repair"/>
    <property type="evidence" value="ECO:0007669"/>
    <property type="project" value="InterPro"/>
</dbReference>